<gene>
    <name evidence="2" type="ORF">TAV2_LOCUS2690</name>
</gene>
<sequence>MALRFERTWDPERAYLLVRSSISHLRSSVFNLRFIANQVVYLTSEVVRSSISQLRSSVFNLSFTARQLVRLSISHPLSGRQVADLISEVIGLQSQLHSSPGRRSHIRGRRSSTSASQLVRSSISHLRSSGRRSSTSASQLARSSISHMRSSVFNISSSIIRSAYQLIHYQIGLPAHPLSDRPIRSAYQLFYYQVGLPAHPLSDWPIRSAYQLFYYQVDLSAHSLSDRPISSSVIRSAYQLIHYQVGLSVHSLSDLPISSSVISNNYFTFPSRSHMVANKADITSDRNPSRSHTVANNADLTSDRNPGRPHILLSLKVFTLPSGSRGAIMTITFSVGSSLSFSPETKSDKQMTHSSPSPVRFISGCRGVILTITLSVGVATVSAFRTSQMLLKPLVNAVNMEPMVALREQPELLTGNKI</sequence>
<proteinExistence type="predicted"/>
<dbReference type="Proteomes" id="UP000836841">
    <property type="component" value="Chromosome 1"/>
</dbReference>
<evidence type="ECO:0000313" key="3">
    <source>
        <dbReference type="Proteomes" id="UP000836841"/>
    </source>
</evidence>
<dbReference type="EMBL" id="OU466857">
    <property type="protein sequence ID" value="CAH2036220.1"/>
    <property type="molecule type" value="Genomic_DNA"/>
</dbReference>
<evidence type="ECO:0000313" key="2">
    <source>
        <dbReference type="EMBL" id="CAH2036220.1"/>
    </source>
</evidence>
<dbReference type="AlphaFoldDB" id="A0AAU9R8D9"/>
<organism evidence="2 3">
    <name type="scientific">Thlaspi arvense</name>
    <name type="common">Field penny-cress</name>
    <dbReference type="NCBI Taxonomy" id="13288"/>
    <lineage>
        <taxon>Eukaryota</taxon>
        <taxon>Viridiplantae</taxon>
        <taxon>Streptophyta</taxon>
        <taxon>Embryophyta</taxon>
        <taxon>Tracheophyta</taxon>
        <taxon>Spermatophyta</taxon>
        <taxon>Magnoliopsida</taxon>
        <taxon>eudicotyledons</taxon>
        <taxon>Gunneridae</taxon>
        <taxon>Pentapetalae</taxon>
        <taxon>rosids</taxon>
        <taxon>malvids</taxon>
        <taxon>Brassicales</taxon>
        <taxon>Brassicaceae</taxon>
        <taxon>Thlaspideae</taxon>
        <taxon>Thlaspi</taxon>
    </lineage>
</organism>
<feature type="compositionally biased region" description="Basic residues" evidence="1">
    <location>
        <begin position="100"/>
        <end position="110"/>
    </location>
</feature>
<feature type="region of interest" description="Disordered" evidence="1">
    <location>
        <begin position="98"/>
        <end position="140"/>
    </location>
</feature>
<feature type="region of interest" description="Disordered" evidence="1">
    <location>
        <begin position="283"/>
        <end position="303"/>
    </location>
</feature>
<feature type="compositionally biased region" description="Polar residues" evidence="1">
    <location>
        <begin position="290"/>
        <end position="300"/>
    </location>
</feature>
<evidence type="ECO:0000256" key="1">
    <source>
        <dbReference type="SAM" id="MobiDB-lite"/>
    </source>
</evidence>
<accession>A0AAU9R8D9</accession>
<protein>
    <submittedName>
        <fullName evidence="2">Uncharacterized protein</fullName>
    </submittedName>
</protein>
<reference evidence="2 3" key="1">
    <citation type="submission" date="2022-03" db="EMBL/GenBank/DDBJ databases">
        <authorList>
            <person name="Nunn A."/>
            <person name="Chopra R."/>
            <person name="Nunn A."/>
            <person name="Contreras Garrido A."/>
        </authorList>
    </citation>
    <scope>NUCLEOTIDE SEQUENCE [LARGE SCALE GENOMIC DNA]</scope>
</reference>
<name>A0AAU9R8D9_THLAR</name>
<keyword evidence="3" id="KW-1185">Reference proteome</keyword>
<feature type="compositionally biased region" description="Low complexity" evidence="1">
    <location>
        <begin position="120"/>
        <end position="140"/>
    </location>
</feature>